<dbReference type="OrthoDB" id="307526at2"/>
<dbReference type="InterPro" id="IPR052564">
    <property type="entry name" value="N-acetyltrans/Recomb-assoc"/>
</dbReference>
<evidence type="ECO:0000256" key="2">
    <source>
        <dbReference type="SAM" id="Phobius"/>
    </source>
</evidence>
<comment type="caution">
    <text evidence="4">The sequence shown here is derived from an EMBL/GenBank/DDBJ whole genome shotgun (WGS) entry which is preliminary data.</text>
</comment>
<sequence length="494" mass="55618">MDIRIVRQQELLPALHLIWDVFAEDVAPSYAPEGVEEFRDFIKYDNISPMCGRGELIFFGAFEDDELKGSMAVRRDGHICLFFVKKTCQGQGVGRRLFEAAKAYCTEVLKVNKMDVNAAPDAAGHYSSLGFQQSGEEQTVNGIRFLPMELKLEGTGRTSAGKSKVPLIVGIAAGGVLLLALAVFGIYGAARGIYGYVHEHYPDSYTEPFDDRDSHDGRDHDDRGYDGHDRGEHSWDYYDGTYGDDEDELSGLESIPVYEADDLSFETEEKLYEYADEEKKSMVIDFQVKYPQINGLDEKTGKKVNDELKNCAMETVDKIYTNPSESVKEGVLASEYPALVSYVDYKISYMNNEFVSVVFQDYSYQGDSSTYYVNLRTRNISLKDGTVYEVKDIINTNEAFIDDWLDRMRGEAGDEAMLSELSRGQMEEALKGDSLDGVYVANFFANANGIEIGFDLNYKADDTNNLGYAWVTAPFDFGDIREYKTKSAFWKAID</sequence>
<reference evidence="4" key="2">
    <citation type="submission" date="2013-06" db="EMBL/GenBank/DDBJ databases">
        <title>Draft genome sequence of Clostridium hylemonae (DSM 15053).</title>
        <authorList>
            <person name="Sudarsanam P."/>
            <person name="Ley R."/>
            <person name="Guruge J."/>
            <person name="Turnbaugh P.J."/>
            <person name="Mahowald M."/>
            <person name="Liep D."/>
            <person name="Gordon J."/>
        </authorList>
    </citation>
    <scope>NUCLEOTIDE SEQUENCE</scope>
    <source>
        <strain evidence="4">DSM 15053</strain>
    </source>
</reference>
<dbReference type="InterPro" id="IPR016181">
    <property type="entry name" value="Acyl_CoA_acyltransferase"/>
</dbReference>
<proteinExistence type="predicted"/>
<keyword evidence="2" id="KW-0472">Membrane</keyword>
<dbReference type="InterPro" id="IPR000182">
    <property type="entry name" value="GNAT_dom"/>
</dbReference>
<gene>
    <name evidence="4" type="ORF">CLOHYLEM_06627</name>
</gene>
<dbReference type="Pfam" id="PF13673">
    <property type="entry name" value="Acetyltransf_10"/>
    <property type="match status" value="1"/>
</dbReference>
<feature type="region of interest" description="Disordered" evidence="1">
    <location>
        <begin position="207"/>
        <end position="230"/>
    </location>
</feature>
<protein>
    <submittedName>
        <fullName evidence="4">Acetyltransferase, GNAT family</fullName>
    </submittedName>
</protein>
<dbReference type="HOGENOM" id="CLU_554104_0_0_9"/>
<organism evidence="4 5">
    <name type="scientific">[Clostridium] hylemonae DSM 15053</name>
    <dbReference type="NCBI Taxonomy" id="553973"/>
    <lineage>
        <taxon>Bacteria</taxon>
        <taxon>Bacillati</taxon>
        <taxon>Bacillota</taxon>
        <taxon>Clostridia</taxon>
        <taxon>Lachnospirales</taxon>
        <taxon>Lachnospiraceae</taxon>
    </lineage>
</organism>
<dbReference type="STRING" id="553973.CLOHYLEM_06627"/>
<keyword evidence="2" id="KW-0812">Transmembrane</keyword>
<feature type="domain" description="N-acetyltransferase" evidence="3">
    <location>
        <begin position="1"/>
        <end position="153"/>
    </location>
</feature>
<dbReference type="Proteomes" id="UP000004893">
    <property type="component" value="Unassembled WGS sequence"/>
</dbReference>
<feature type="compositionally biased region" description="Basic and acidic residues" evidence="1">
    <location>
        <begin position="209"/>
        <end position="230"/>
    </location>
</feature>
<dbReference type="InterPro" id="IPR025303">
    <property type="entry name" value="PdaC"/>
</dbReference>
<keyword evidence="5" id="KW-1185">Reference proteome</keyword>
<dbReference type="Pfam" id="PF13739">
    <property type="entry name" value="PdaC"/>
    <property type="match status" value="1"/>
</dbReference>
<evidence type="ECO:0000256" key="1">
    <source>
        <dbReference type="SAM" id="MobiDB-lite"/>
    </source>
</evidence>
<keyword evidence="2" id="KW-1133">Transmembrane helix</keyword>
<dbReference type="AlphaFoldDB" id="C0C3G5"/>
<reference evidence="4" key="1">
    <citation type="submission" date="2009-02" db="EMBL/GenBank/DDBJ databases">
        <authorList>
            <person name="Fulton L."/>
            <person name="Clifton S."/>
            <person name="Fulton B."/>
            <person name="Xu J."/>
            <person name="Minx P."/>
            <person name="Pepin K.H."/>
            <person name="Johnson M."/>
            <person name="Bhonagiri V."/>
            <person name="Nash W.E."/>
            <person name="Mardis E.R."/>
            <person name="Wilson R.K."/>
        </authorList>
    </citation>
    <scope>NUCLEOTIDE SEQUENCE [LARGE SCALE GENOMIC DNA]</scope>
    <source>
        <strain evidence="4">DSM 15053</strain>
    </source>
</reference>
<dbReference type="eggNOG" id="COG0454">
    <property type="taxonomic scope" value="Bacteria"/>
</dbReference>
<evidence type="ECO:0000259" key="3">
    <source>
        <dbReference type="PROSITE" id="PS51186"/>
    </source>
</evidence>
<dbReference type="PROSITE" id="PS51186">
    <property type="entry name" value="GNAT"/>
    <property type="match status" value="1"/>
</dbReference>
<evidence type="ECO:0000313" key="4">
    <source>
        <dbReference type="EMBL" id="EEG73341.1"/>
    </source>
</evidence>
<dbReference type="CDD" id="cd04301">
    <property type="entry name" value="NAT_SF"/>
    <property type="match status" value="1"/>
</dbReference>
<dbReference type="Gene3D" id="3.30.565.40">
    <property type="entry name" value="Fervidobacterium nodosum Rt17-B1 like"/>
    <property type="match status" value="1"/>
</dbReference>
<dbReference type="EMBL" id="ABYI02000028">
    <property type="protein sequence ID" value="EEG73341.1"/>
    <property type="molecule type" value="Genomic_DNA"/>
</dbReference>
<evidence type="ECO:0000313" key="5">
    <source>
        <dbReference type="Proteomes" id="UP000004893"/>
    </source>
</evidence>
<dbReference type="PANTHER" id="PTHR43451">
    <property type="entry name" value="ACETYLTRANSFERASE (GNAT) FAMILY PROTEIN"/>
    <property type="match status" value="1"/>
</dbReference>
<accession>C0C3G5</accession>
<dbReference type="RefSeq" id="WP_006443986.1">
    <property type="nucleotide sequence ID" value="NZ_CP036524.1"/>
</dbReference>
<dbReference type="PANTHER" id="PTHR43451:SF1">
    <property type="entry name" value="ACETYLTRANSFERASE"/>
    <property type="match status" value="1"/>
</dbReference>
<name>C0C3G5_9FIRM</name>
<dbReference type="Gene3D" id="3.40.630.30">
    <property type="match status" value="1"/>
</dbReference>
<dbReference type="GO" id="GO:0016747">
    <property type="term" value="F:acyltransferase activity, transferring groups other than amino-acyl groups"/>
    <property type="evidence" value="ECO:0007669"/>
    <property type="project" value="InterPro"/>
</dbReference>
<dbReference type="SUPFAM" id="SSF55729">
    <property type="entry name" value="Acyl-CoA N-acyltransferases (Nat)"/>
    <property type="match status" value="1"/>
</dbReference>
<feature type="transmembrane region" description="Helical" evidence="2">
    <location>
        <begin position="167"/>
        <end position="190"/>
    </location>
</feature>